<evidence type="ECO:0000259" key="1">
    <source>
        <dbReference type="Pfam" id="PF03235"/>
    </source>
</evidence>
<sequence length="595" mass="68131">MAVVEAKTTSSTAFEEGATYIKNGALLELKLVGDISGQFFVAKYQRGYRWGKQEVERLLNDIWESNGAPYNLQPIVVKRTGSEEWELVDGQQRLTTLYLIFLFMQREGLQNAGPAYSIAYETRPGSENYLQELDQARSESNIDFFHLYAGFQCIREWFNTHGARRQYVANKFYGYLFESVRVIWYDAPIDLDSTTLFTRLNVGRIPLTDAELIKALLLSRSRGGPGRADRTREFAAQWDSIERDLHQPDVWSFITDAAEDEYPTRISLLLDTLAGGTLGPKRPRFYTFDNLRERIEATSPETLWNQVVDLHATILGWFEDRNYYHKIGFLVAVGQSFGELVTLAANHSKSNFIAALDRRICETLDLSPSDVTALSYETDTHKEKCARLLLLMNVETVRRLRHSTERYSFRQHRDSAWSLEHIHAQNAESLTKAEQWKEWLRLHRDALTDLPSVDPERRSAIIGKIDAAADQIDRNSFQELVRDVTAAFTPSDANAPPSVHSVHSVTNLALLSSGDNSAIGNAVFEVKRRQILELDRKGAYIPLCTRQVFLKYYTDADAQQVHFWSVQDRESYLRAMISPEQGILFPYLKLEDRQS</sequence>
<dbReference type="AlphaFoldDB" id="A0A090GEA9"/>
<protein>
    <recommendedName>
        <fullName evidence="1">GmrSD restriction endonucleases N-terminal domain-containing protein</fullName>
    </recommendedName>
</protein>
<accession>A0A090GEA9</accession>
<feature type="domain" description="GmrSD restriction endonucleases N-terminal" evidence="1">
    <location>
        <begin position="31"/>
        <end position="218"/>
    </location>
</feature>
<dbReference type="InterPro" id="IPR004919">
    <property type="entry name" value="GmrSD_N"/>
</dbReference>
<organism evidence="2 3">
    <name type="scientific">Mesorhizobium plurifarium</name>
    <dbReference type="NCBI Taxonomy" id="69974"/>
    <lineage>
        <taxon>Bacteria</taxon>
        <taxon>Pseudomonadati</taxon>
        <taxon>Pseudomonadota</taxon>
        <taxon>Alphaproteobacteria</taxon>
        <taxon>Hyphomicrobiales</taxon>
        <taxon>Phyllobacteriaceae</taxon>
        <taxon>Mesorhizobium</taxon>
    </lineage>
</organism>
<dbReference type="EMBL" id="CCNE01000023">
    <property type="protein sequence ID" value="CDX58776.1"/>
    <property type="molecule type" value="Genomic_DNA"/>
</dbReference>
<dbReference type="Pfam" id="PF03235">
    <property type="entry name" value="GmrSD_N"/>
    <property type="match status" value="1"/>
</dbReference>
<dbReference type="PANTHER" id="PTHR35149:SF2">
    <property type="entry name" value="DUF262 DOMAIN-CONTAINING PROTEIN"/>
    <property type="match status" value="1"/>
</dbReference>
<reference evidence="2 3" key="1">
    <citation type="submission" date="2014-08" db="EMBL/GenBank/DDBJ databases">
        <authorList>
            <person name="Moulin Lionel"/>
        </authorList>
    </citation>
    <scope>NUCLEOTIDE SEQUENCE [LARGE SCALE GENOMIC DNA]</scope>
</reference>
<evidence type="ECO:0000313" key="3">
    <source>
        <dbReference type="Proteomes" id="UP000046122"/>
    </source>
</evidence>
<gene>
    <name evidence="2" type="ORF">MPL3365_30303</name>
</gene>
<dbReference type="PANTHER" id="PTHR35149">
    <property type="entry name" value="SLL5132 PROTEIN"/>
    <property type="match status" value="1"/>
</dbReference>
<dbReference type="CDD" id="cd16387">
    <property type="entry name" value="ParB_N_Srx"/>
    <property type="match status" value="1"/>
</dbReference>
<proteinExistence type="predicted"/>
<dbReference type="Proteomes" id="UP000046122">
    <property type="component" value="Unassembled WGS sequence"/>
</dbReference>
<evidence type="ECO:0000313" key="2">
    <source>
        <dbReference type="EMBL" id="CDX58776.1"/>
    </source>
</evidence>
<name>A0A090GEA9_MESPL</name>